<evidence type="ECO:0008006" key="3">
    <source>
        <dbReference type="Google" id="ProtNLM"/>
    </source>
</evidence>
<gene>
    <name evidence="1" type="ORF">AMECASPLE_007925</name>
</gene>
<protein>
    <recommendedName>
        <fullName evidence="3">FRIGIDA-like protein</fullName>
    </recommendedName>
</protein>
<dbReference type="Proteomes" id="UP001469553">
    <property type="component" value="Unassembled WGS sequence"/>
</dbReference>
<evidence type="ECO:0000313" key="2">
    <source>
        <dbReference type="Proteomes" id="UP001469553"/>
    </source>
</evidence>
<accession>A0ABV0ZW30</accession>
<organism evidence="1 2">
    <name type="scientific">Ameca splendens</name>
    <dbReference type="NCBI Taxonomy" id="208324"/>
    <lineage>
        <taxon>Eukaryota</taxon>
        <taxon>Metazoa</taxon>
        <taxon>Chordata</taxon>
        <taxon>Craniata</taxon>
        <taxon>Vertebrata</taxon>
        <taxon>Euteleostomi</taxon>
        <taxon>Actinopterygii</taxon>
        <taxon>Neopterygii</taxon>
        <taxon>Teleostei</taxon>
        <taxon>Neoteleostei</taxon>
        <taxon>Acanthomorphata</taxon>
        <taxon>Ovalentaria</taxon>
        <taxon>Atherinomorphae</taxon>
        <taxon>Cyprinodontiformes</taxon>
        <taxon>Goodeidae</taxon>
        <taxon>Ameca</taxon>
    </lineage>
</organism>
<sequence length="109" mass="12015">MIDDRTTLSDPVEELCLFASKETLARCAFLIPVVTIMEEAIGKKIKTEELAPLEKTVNSISEAIKAESEIWEKNVVDLKANLTGPSPICNYLKDVKEAKILCSTQTSSN</sequence>
<proteinExistence type="predicted"/>
<name>A0ABV0ZW30_9TELE</name>
<evidence type="ECO:0000313" key="1">
    <source>
        <dbReference type="EMBL" id="MEQ2310345.1"/>
    </source>
</evidence>
<comment type="caution">
    <text evidence="1">The sequence shown here is derived from an EMBL/GenBank/DDBJ whole genome shotgun (WGS) entry which is preliminary data.</text>
</comment>
<dbReference type="EMBL" id="JAHRIP010075646">
    <property type="protein sequence ID" value="MEQ2310345.1"/>
    <property type="molecule type" value="Genomic_DNA"/>
</dbReference>
<reference evidence="1 2" key="1">
    <citation type="submission" date="2021-06" db="EMBL/GenBank/DDBJ databases">
        <authorList>
            <person name="Palmer J.M."/>
        </authorList>
    </citation>
    <scope>NUCLEOTIDE SEQUENCE [LARGE SCALE GENOMIC DNA]</scope>
    <source>
        <strain evidence="1 2">AS_MEX2019</strain>
        <tissue evidence="1">Muscle</tissue>
    </source>
</reference>
<keyword evidence="2" id="KW-1185">Reference proteome</keyword>